<reference evidence="2" key="1">
    <citation type="submission" date="2017-11" db="EMBL/GenBank/DDBJ databases">
        <authorList>
            <person name="Lima N.C."/>
            <person name="Parody-Merino A.M."/>
            <person name="Battley P.F."/>
            <person name="Fidler A.E."/>
            <person name="Prosdocimi F."/>
        </authorList>
    </citation>
    <scope>NUCLEOTIDE SEQUENCE [LARGE SCALE GENOMIC DNA]</scope>
</reference>
<keyword evidence="2" id="KW-1185">Reference proteome</keyword>
<organism evidence="1 2">
    <name type="scientific">Limosa lapponica baueri</name>
    <dbReference type="NCBI Taxonomy" id="1758121"/>
    <lineage>
        <taxon>Eukaryota</taxon>
        <taxon>Metazoa</taxon>
        <taxon>Chordata</taxon>
        <taxon>Craniata</taxon>
        <taxon>Vertebrata</taxon>
        <taxon>Euteleostomi</taxon>
        <taxon>Archelosauria</taxon>
        <taxon>Archosauria</taxon>
        <taxon>Dinosauria</taxon>
        <taxon>Saurischia</taxon>
        <taxon>Theropoda</taxon>
        <taxon>Coelurosauria</taxon>
        <taxon>Aves</taxon>
        <taxon>Neognathae</taxon>
        <taxon>Neoaves</taxon>
        <taxon>Charadriiformes</taxon>
        <taxon>Scolopacidae</taxon>
        <taxon>Limosa</taxon>
    </lineage>
</organism>
<dbReference type="AlphaFoldDB" id="A0A2I0UAY8"/>
<evidence type="ECO:0000313" key="2">
    <source>
        <dbReference type="Proteomes" id="UP000233556"/>
    </source>
</evidence>
<dbReference type="EMBL" id="KZ505923">
    <property type="protein sequence ID" value="PKU43217.1"/>
    <property type="molecule type" value="Genomic_DNA"/>
</dbReference>
<proteinExistence type="predicted"/>
<sequence>MAVKGAAAGAGVLLVTANVGSLFDDVIPQPMLFKPLSIDLQGEDFEYAQQISAWVGERMVCSCFLRNWCV</sequence>
<reference evidence="2" key="2">
    <citation type="submission" date="2017-12" db="EMBL/GenBank/DDBJ databases">
        <title>Genome sequence of the Bar-tailed Godwit (Limosa lapponica baueri).</title>
        <authorList>
            <person name="Lima N.C.B."/>
            <person name="Parody-Merino A.M."/>
            <person name="Battley P.F."/>
            <person name="Fidler A.E."/>
            <person name="Prosdocimi F."/>
        </authorList>
    </citation>
    <scope>NUCLEOTIDE SEQUENCE [LARGE SCALE GENOMIC DNA]</scope>
</reference>
<protein>
    <submittedName>
        <fullName evidence="1">Uncharacterized protein</fullName>
    </submittedName>
</protein>
<dbReference type="Proteomes" id="UP000233556">
    <property type="component" value="Unassembled WGS sequence"/>
</dbReference>
<evidence type="ECO:0000313" key="1">
    <source>
        <dbReference type="EMBL" id="PKU43217.1"/>
    </source>
</evidence>
<name>A0A2I0UAY8_LIMLA</name>
<accession>A0A2I0UAY8</accession>
<gene>
    <name evidence="1" type="ORF">llap_6484</name>
</gene>